<sequence length="221" mass="23532">MQRNFKDVAPGPFFFFLRRLVAPPHSTCKPPSPSYLPTYLCSQLSMATPLKKSSFGIPQVLLSQESDDEPDPEDEATMDPGGLLVAYGPHIQPTMPTLVTRLSPNTLDHNAGSFEAHSAHAIIVVAANAPVGFPLTENGQLQHSLIGGGTIISGDRLAPDAGVQSMPLNNTASLEETNTVASQDCAGSFPEDFVPASKVQESDNAAHPSRSFTRIATRNPV</sequence>
<dbReference type="AlphaFoldDB" id="A0A8H3DDI9"/>
<accession>A0A8H3DDI9</accession>
<dbReference type="Proteomes" id="UP000663853">
    <property type="component" value="Unassembled WGS sequence"/>
</dbReference>
<evidence type="ECO:0000313" key="2">
    <source>
        <dbReference type="Proteomes" id="UP000663853"/>
    </source>
</evidence>
<name>A0A8H3DDI9_9AGAM</name>
<dbReference type="EMBL" id="CAJMXA010003901">
    <property type="protein sequence ID" value="CAE6526053.1"/>
    <property type="molecule type" value="Genomic_DNA"/>
</dbReference>
<protein>
    <submittedName>
        <fullName evidence="1">Uncharacterized protein</fullName>
    </submittedName>
</protein>
<evidence type="ECO:0000313" key="1">
    <source>
        <dbReference type="EMBL" id="CAE6526053.1"/>
    </source>
</evidence>
<reference evidence="1" key="1">
    <citation type="submission" date="2021-01" db="EMBL/GenBank/DDBJ databases">
        <authorList>
            <person name="Kaushik A."/>
        </authorList>
    </citation>
    <scope>NUCLEOTIDE SEQUENCE</scope>
    <source>
        <strain evidence="1">AG6-10EEA</strain>
    </source>
</reference>
<gene>
    <name evidence="1" type="ORF">RDB_LOCUS159546</name>
</gene>
<organism evidence="1 2">
    <name type="scientific">Rhizoctonia solani</name>
    <dbReference type="NCBI Taxonomy" id="456999"/>
    <lineage>
        <taxon>Eukaryota</taxon>
        <taxon>Fungi</taxon>
        <taxon>Dikarya</taxon>
        <taxon>Basidiomycota</taxon>
        <taxon>Agaricomycotina</taxon>
        <taxon>Agaricomycetes</taxon>
        <taxon>Cantharellales</taxon>
        <taxon>Ceratobasidiaceae</taxon>
        <taxon>Rhizoctonia</taxon>
    </lineage>
</organism>
<proteinExistence type="predicted"/>
<comment type="caution">
    <text evidence="1">The sequence shown here is derived from an EMBL/GenBank/DDBJ whole genome shotgun (WGS) entry which is preliminary data.</text>
</comment>